<dbReference type="CDD" id="cd07067">
    <property type="entry name" value="HP_PGM_like"/>
    <property type="match status" value="1"/>
</dbReference>
<evidence type="ECO:0000313" key="2">
    <source>
        <dbReference type="Proteomes" id="UP001143307"/>
    </source>
</evidence>
<dbReference type="InterPro" id="IPR050275">
    <property type="entry name" value="PGM_Phosphatase"/>
</dbReference>
<reference evidence="1" key="1">
    <citation type="submission" date="2019-02" db="EMBL/GenBank/DDBJ databases">
        <authorList>
            <person name="Li S.-H."/>
        </authorList>
    </citation>
    <scope>NUCLEOTIDE SEQUENCE</scope>
    <source>
        <strain evidence="1">IMCC8485</strain>
    </source>
</reference>
<dbReference type="InterPro" id="IPR029033">
    <property type="entry name" value="His_PPase_superfam"/>
</dbReference>
<dbReference type="SMART" id="SM00855">
    <property type="entry name" value="PGAM"/>
    <property type="match status" value="1"/>
</dbReference>
<dbReference type="InterPro" id="IPR013078">
    <property type="entry name" value="His_Pase_superF_clade-1"/>
</dbReference>
<evidence type="ECO:0000313" key="1">
    <source>
        <dbReference type="EMBL" id="MCX2974941.1"/>
    </source>
</evidence>
<dbReference type="Gene3D" id="3.40.50.1240">
    <property type="entry name" value="Phosphoglycerate mutase-like"/>
    <property type="match status" value="1"/>
</dbReference>
<proteinExistence type="predicted"/>
<comment type="caution">
    <text evidence="1">The sequence shown here is derived from an EMBL/GenBank/DDBJ whole genome shotgun (WGS) entry which is preliminary data.</text>
</comment>
<organism evidence="1 2">
    <name type="scientific">Candidatus Seongchinamella marina</name>
    <dbReference type="NCBI Taxonomy" id="2518990"/>
    <lineage>
        <taxon>Bacteria</taxon>
        <taxon>Pseudomonadati</taxon>
        <taxon>Pseudomonadota</taxon>
        <taxon>Gammaproteobacteria</taxon>
        <taxon>Cellvibrionales</taxon>
        <taxon>Halieaceae</taxon>
        <taxon>Seongchinamella</taxon>
    </lineage>
</organism>
<dbReference type="Pfam" id="PF00300">
    <property type="entry name" value="His_Phos_1"/>
    <property type="match status" value="1"/>
</dbReference>
<dbReference type="PANTHER" id="PTHR48100:SF1">
    <property type="entry name" value="HISTIDINE PHOSPHATASE FAMILY PROTEIN-RELATED"/>
    <property type="match status" value="1"/>
</dbReference>
<dbReference type="PANTHER" id="PTHR48100">
    <property type="entry name" value="BROAD-SPECIFICITY PHOSPHATASE YOR283W-RELATED"/>
    <property type="match status" value="1"/>
</dbReference>
<dbReference type="EMBL" id="SHNP01000005">
    <property type="protein sequence ID" value="MCX2974941.1"/>
    <property type="molecule type" value="Genomic_DNA"/>
</dbReference>
<keyword evidence="2" id="KW-1185">Reference proteome</keyword>
<accession>A0ABT3SZB3</accession>
<gene>
    <name evidence="1" type="ORF">EYC87_15215</name>
</gene>
<sequence>MSETKSYRQQKFVRPVGATEILLIRHGESKAATEGEPFPLVNGQGDPELAQTGREQAEKLSQRLADQVIDAVYVTNLRRTHETAAPLCARKGMTPKVVADLREVHLGDWEGGLFRIKVHQDHPKIIEMREQQEWGKIPGGETNAELDARVARGLNSIIEKHPDQVVMVVVHGGVIGSVLSQATNSEPFAFVGADNGSISHLIAYQGRLSVRRFNDTSHLSAAISAVDSLPT</sequence>
<dbReference type="Proteomes" id="UP001143307">
    <property type="component" value="Unassembled WGS sequence"/>
</dbReference>
<protein>
    <submittedName>
        <fullName evidence="1">Histidine phosphatase family protein</fullName>
    </submittedName>
</protein>
<name>A0ABT3SZB3_9GAMM</name>
<dbReference type="SUPFAM" id="SSF53254">
    <property type="entry name" value="Phosphoglycerate mutase-like"/>
    <property type="match status" value="1"/>
</dbReference>
<dbReference type="RefSeq" id="WP_279253609.1">
    <property type="nucleotide sequence ID" value="NZ_SHNP01000005.1"/>
</dbReference>